<dbReference type="AlphaFoldDB" id="A0A0D2J5N1"/>
<dbReference type="RefSeq" id="XP_013894177.1">
    <property type="nucleotide sequence ID" value="XM_014038723.1"/>
</dbReference>
<dbReference type="EC" id="2.1.1.-" evidence="2"/>
<keyword evidence="3" id="KW-1185">Reference proteome</keyword>
<dbReference type="PANTHER" id="PTHR22808">
    <property type="entry name" value="NCL1 YEAST -RELATED NOL1/NOP2/FMU SUN DOMAIN-CONTAINING"/>
    <property type="match status" value="1"/>
</dbReference>
<dbReference type="OrthoDB" id="1665220at2759"/>
<organism evidence="2 3">
    <name type="scientific">Monoraphidium neglectum</name>
    <dbReference type="NCBI Taxonomy" id="145388"/>
    <lineage>
        <taxon>Eukaryota</taxon>
        <taxon>Viridiplantae</taxon>
        <taxon>Chlorophyta</taxon>
        <taxon>core chlorophytes</taxon>
        <taxon>Chlorophyceae</taxon>
        <taxon>CS clade</taxon>
        <taxon>Sphaeropleales</taxon>
        <taxon>Selenastraceae</taxon>
        <taxon>Monoraphidium</taxon>
    </lineage>
</organism>
<dbReference type="EMBL" id="KK103666">
    <property type="protein sequence ID" value="KIY95157.1"/>
    <property type="molecule type" value="Genomic_DNA"/>
</dbReference>
<proteinExistence type="predicted"/>
<dbReference type="GeneID" id="25730203"/>
<dbReference type="GO" id="GO:0001510">
    <property type="term" value="P:RNA methylation"/>
    <property type="evidence" value="ECO:0007669"/>
    <property type="project" value="InterPro"/>
</dbReference>
<feature type="compositionally biased region" description="Basic and acidic residues" evidence="1">
    <location>
        <begin position="16"/>
        <end position="25"/>
    </location>
</feature>
<keyword evidence="2" id="KW-0808">Transferase</keyword>
<evidence type="ECO:0000313" key="3">
    <source>
        <dbReference type="Proteomes" id="UP000054498"/>
    </source>
</evidence>
<feature type="region of interest" description="Disordered" evidence="1">
    <location>
        <begin position="1"/>
        <end position="43"/>
    </location>
</feature>
<dbReference type="STRING" id="145388.A0A0D2J5N1"/>
<accession>A0A0D2J5N1</accession>
<evidence type="ECO:0000256" key="1">
    <source>
        <dbReference type="SAM" id="MobiDB-lite"/>
    </source>
</evidence>
<dbReference type="KEGG" id="mng:MNEG_12804"/>
<dbReference type="PANTHER" id="PTHR22808:SF1">
    <property type="entry name" value="RNA CYTOSINE-C(5)-METHYLTRANSFERASE NSUN2-RELATED"/>
    <property type="match status" value="1"/>
</dbReference>
<dbReference type="InterPro" id="IPR023267">
    <property type="entry name" value="RCMT"/>
</dbReference>
<keyword evidence="2" id="KW-0489">Methyltransferase</keyword>
<sequence>MGRGRGRGRGNKRSMRKDFGGDAARDNVWMQDKSKQGPPGAVDRSQLYSVPFAEYYKAQGVVPEGEWDAFIDVLRQPLPTTFRINGSGRYADGLRQKLESDFFANFAQGPIYVSRPGGGGLERG</sequence>
<evidence type="ECO:0000313" key="2">
    <source>
        <dbReference type="EMBL" id="KIY95157.1"/>
    </source>
</evidence>
<dbReference type="GO" id="GO:0008173">
    <property type="term" value="F:RNA methyltransferase activity"/>
    <property type="evidence" value="ECO:0007669"/>
    <property type="project" value="InterPro"/>
</dbReference>
<feature type="compositionally biased region" description="Basic residues" evidence="1">
    <location>
        <begin position="1"/>
        <end position="15"/>
    </location>
</feature>
<dbReference type="Proteomes" id="UP000054498">
    <property type="component" value="Unassembled WGS sequence"/>
</dbReference>
<gene>
    <name evidence="2" type="ORF">MNEG_12804</name>
</gene>
<protein>
    <submittedName>
        <fullName evidence="2">tRNA-(M5C) methyltransferase</fullName>
        <ecNumber evidence="2">2.1.1.-</ecNumber>
    </submittedName>
</protein>
<reference evidence="2 3" key="1">
    <citation type="journal article" date="2013" name="BMC Genomics">
        <title>Reconstruction of the lipid metabolism for the microalga Monoraphidium neglectum from its genome sequence reveals characteristics suitable for biofuel production.</title>
        <authorList>
            <person name="Bogen C."/>
            <person name="Al-Dilaimi A."/>
            <person name="Albersmeier A."/>
            <person name="Wichmann J."/>
            <person name="Grundmann M."/>
            <person name="Rupp O."/>
            <person name="Lauersen K.J."/>
            <person name="Blifernez-Klassen O."/>
            <person name="Kalinowski J."/>
            <person name="Goesmann A."/>
            <person name="Mussgnug J.H."/>
            <person name="Kruse O."/>
        </authorList>
    </citation>
    <scope>NUCLEOTIDE SEQUENCE [LARGE SCALE GENOMIC DNA]</scope>
    <source>
        <strain evidence="2 3">SAG 48.87</strain>
    </source>
</reference>
<name>A0A0D2J5N1_9CHLO</name>